<feature type="compositionally biased region" description="Basic and acidic residues" evidence="1">
    <location>
        <begin position="489"/>
        <end position="498"/>
    </location>
</feature>
<feature type="compositionally biased region" description="Polar residues" evidence="1">
    <location>
        <begin position="459"/>
        <end position="484"/>
    </location>
</feature>
<dbReference type="AlphaFoldDB" id="A0AAV9U8T4"/>
<feature type="region of interest" description="Disordered" evidence="1">
    <location>
        <begin position="260"/>
        <end position="425"/>
    </location>
</feature>
<feature type="compositionally biased region" description="Basic residues" evidence="1">
    <location>
        <begin position="804"/>
        <end position="813"/>
    </location>
</feature>
<organism evidence="2 3">
    <name type="scientific">Orbilia brochopaga</name>
    <dbReference type="NCBI Taxonomy" id="3140254"/>
    <lineage>
        <taxon>Eukaryota</taxon>
        <taxon>Fungi</taxon>
        <taxon>Dikarya</taxon>
        <taxon>Ascomycota</taxon>
        <taxon>Pezizomycotina</taxon>
        <taxon>Orbiliomycetes</taxon>
        <taxon>Orbiliales</taxon>
        <taxon>Orbiliaceae</taxon>
        <taxon>Orbilia</taxon>
    </lineage>
</organism>
<accession>A0AAV9U8T4</accession>
<feature type="compositionally biased region" description="Basic and acidic residues" evidence="1">
    <location>
        <begin position="609"/>
        <end position="660"/>
    </location>
</feature>
<dbReference type="Proteomes" id="UP001375240">
    <property type="component" value="Unassembled WGS sequence"/>
</dbReference>
<feature type="compositionally biased region" description="Gly residues" evidence="1">
    <location>
        <begin position="446"/>
        <end position="455"/>
    </location>
</feature>
<keyword evidence="3" id="KW-1185">Reference proteome</keyword>
<feature type="compositionally biased region" description="Basic and acidic residues" evidence="1">
    <location>
        <begin position="571"/>
        <end position="585"/>
    </location>
</feature>
<reference evidence="2 3" key="1">
    <citation type="submission" date="2019-10" db="EMBL/GenBank/DDBJ databases">
        <authorList>
            <person name="Palmer J.M."/>
        </authorList>
    </citation>
    <scope>NUCLEOTIDE SEQUENCE [LARGE SCALE GENOMIC DNA]</scope>
    <source>
        <strain evidence="2 3">TWF696</strain>
    </source>
</reference>
<feature type="compositionally biased region" description="Basic residues" evidence="1">
    <location>
        <begin position="559"/>
        <end position="570"/>
    </location>
</feature>
<evidence type="ECO:0000313" key="2">
    <source>
        <dbReference type="EMBL" id="KAK6337950.1"/>
    </source>
</evidence>
<sequence>MSSYREGAGYGHGGYHSELPPAQLGDINIDPDEFPNVAQHLQHFHIGSHPAPSTTGSAGYPEDGARHLYVGPNGSHYYTSEVPGSTASYTGYNYIQAPDSTSAPHAFAGALRSTTDPNFHGMGYFDAWPAYPYPPTTNVNYPSQASSKRYSMPPTDAAAAAAGAYARPFPLLSTGTPSTATPTPQSAQSAFPPSSTQLSLPPPPSPAVSSSTNSSKAARSEQPFAAQNRRFSYDEGHTANLHDRIRRTYEQFMQGYEGRDRYDTVSTEGYPLHDPEAFRGRRPPSGYYKSSGDYIVPAGTIPRASTKTPSHADAGPSRRPATTAAIHQARPPPSRHSSSESGDAEPAYRPSGPGGRYDNTDYANPARPKVTKPRPNSFSYNRNDPRAIESDPSFRAYNISIAQDASSTPFGEPRSSTGSLGTAGVRYGTPAVVHQGDRYYRDTYGDGRGSAGGGAIVHSANSRQGRTYNYTPQRSQPINESGYSYYQAPEDRSDFDERRRRHRSKSRYRAQTPAPEERPVSEDERIYRISVAKSRPSSPSPPRRAKSRKRRDSPSPGRFRSKSRMRSRSRPRPEIIQEKNRRGDSPNRAGTPGSARPKTPMPEGVPTMRDPEEALRLKEIDRELNRIERERVDREKMERVERERAERQERERMERQERERIERQERERLERLERERLEKQEREKQERLERERLERLERENLERQERERQERERLEKQERERLDRLERERQEKTERERLERQERERQERLERERQERQERDKLDKLDRRERERLDRLEQERAEIRSRQQPRVEDAEEEPELPERPRRHRHRSHHRDYESRSTSSDQGDRDTKDDRKKEKERDPERKRDREREKYRDRERDRDRERERERERTREEAEPKITDPALANPMIENLNPKRERAGVQPGQVFIRPDLLCAMRALKLCVAEEDPSDDHAHNRLLRLDCGHGFHEDCLRGTTSSKERIPMYLVDLEAEKLWCERCRNYFGKKAGR</sequence>
<evidence type="ECO:0000256" key="1">
    <source>
        <dbReference type="SAM" id="MobiDB-lite"/>
    </source>
</evidence>
<name>A0AAV9U8T4_9PEZI</name>
<evidence type="ECO:0000313" key="3">
    <source>
        <dbReference type="Proteomes" id="UP001375240"/>
    </source>
</evidence>
<feature type="compositionally biased region" description="Basic and acidic residues" evidence="1">
    <location>
        <begin position="515"/>
        <end position="527"/>
    </location>
</feature>
<feature type="region of interest" description="Disordered" evidence="1">
    <location>
        <begin position="438"/>
        <end position="660"/>
    </location>
</feature>
<feature type="compositionally biased region" description="Basic and acidic residues" evidence="1">
    <location>
        <begin position="825"/>
        <end position="879"/>
    </location>
</feature>
<feature type="region of interest" description="Disordered" evidence="1">
    <location>
        <begin position="172"/>
        <end position="237"/>
    </location>
</feature>
<feature type="compositionally biased region" description="Polar residues" evidence="1">
    <location>
        <begin position="400"/>
        <end position="420"/>
    </location>
</feature>
<comment type="caution">
    <text evidence="2">The sequence shown here is derived from an EMBL/GenBank/DDBJ whole genome shotgun (WGS) entry which is preliminary data.</text>
</comment>
<feature type="region of interest" description="Disordered" evidence="1">
    <location>
        <begin position="728"/>
        <end position="759"/>
    </location>
</feature>
<gene>
    <name evidence="2" type="ORF">TWF696_001423</name>
</gene>
<protein>
    <submittedName>
        <fullName evidence="2">Uncharacterized protein</fullName>
    </submittedName>
</protein>
<feature type="compositionally biased region" description="Basic and acidic residues" evidence="1">
    <location>
        <begin position="777"/>
        <end position="792"/>
    </location>
</feature>
<proteinExistence type="predicted"/>
<feature type="compositionally biased region" description="Basic residues" evidence="1">
    <location>
        <begin position="499"/>
        <end position="508"/>
    </location>
</feature>
<dbReference type="EMBL" id="JAVHNQ010000010">
    <property type="protein sequence ID" value="KAK6337950.1"/>
    <property type="molecule type" value="Genomic_DNA"/>
</dbReference>
<feature type="compositionally biased region" description="Low complexity" evidence="1">
    <location>
        <begin position="176"/>
        <end position="199"/>
    </location>
</feature>
<feature type="region of interest" description="Disordered" evidence="1">
    <location>
        <begin position="777"/>
        <end position="885"/>
    </location>
</feature>